<gene>
    <name evidence="2" type="ORF">CJ205_06165</name>
</gene>
<keyword evidence="1" id="KW-0472">Membrane</keyword>
<dbReference type="EMBL" id="PNHE01000025">
    <property type="protein sequence ID" value="PMC58118.1"/>
    <property type="molecule type" value="Genomic_DNA"/>
</dbReference>
<evidence type="ECO:0008006" key="4">
    <source>
        <dbReference type="Google" id="ProtNLM"/>
    </source>
</evidence>
<reference evidence="2 3" key="1">
    <citation type="submission" date="2017-09" db="EMBL/GenBank/DDBJ databases">
        <title>Bacterial strain isolated from the female urinary microbiota.</title>
        <authorList>
            <person name="Thomas-White K."/>
            <person name="Kumar N."/>
            <person name="Forster S."/>
            <person name="Putonti C."/>
            <person name="Lawley T."/>
            <person name="Wolfe A.J."/>
        </authorList>
    </citation>
    <scope>NUCLEOTIDE SEQUENCE [LARGE SCALE GENOMIC DNA]</scope>
    <source>
        <strain evidence="2 3">UMB0852</strain>
    </source>
</reference>
<organism evidence="2 3">
    <name type="scientific">Dolosicoccus paucivorans</name>
    <dbReference type="NCBI Taxonomy" id="84521"/>
    <lineage>
        <taxon>Bacteria</taxon>
        <taxon>Bacillati</taxon>
        <taxon>Bacillota</taxon>
        <taxon>Bacilli</taxon>
        <taxon>Lactobacillales</taxon>
        <taxon>Aerococcaceae</taxon>
        <taxon>Dolosicoccus</taxon>
    </lineage>
</organism>
<dbReference type="Proteomes" id="UP000235682">
    <property type="component" value="Unassembled WGS sequence"/>
</dbReference>
<dbReference type="STRING" id="84521.SAMN04487994_10412"/>
<name>A0A2N6SM19_9LACT</name>
<feature type="transmembrane region" description="Helical" evidence="1">
    <location>
        <begin position="150"/>
        <end position="169"/>
    </location>
</feature>
<feature type="transmembrane region" description="Helical" evidence="1">
    <location>
        <begin position="12"/>
        <end position="39"/>
    </location>
</feature>
<dbReference type="AlphaFoldDB" id="A0A2N6SM19"/>
<feature type="transmembrane region" description="Helical" evidence="1">
    <location>
        <begin position="67"/>
        <end position="89"/>
    </location>
</feature>
<keyword evidence="1" id="KW-1133">Transmembrane helix</keyword>
<feature type="transmembrane region" description="Helical" evidence="1">
    <location>
        <begin position="95"/>
        <end position="115"/>
    </location>
</feature>
<keyword evidence="1" id="KW-0812">Transmembrane</keyword>
<accession>A0A2N6SM19</accession>
<evidence type="ECO:0000313" key="2">
    <source>
        <dbReference type="EMBL" id="PMC58118.1"/>
    </source>
</evidence>
<sequence>MTQSVDKAWLWILMSFLLFFGQTFGLAIVFFIGLLYFLFQFLELQSFVDQFFKTTMGQSEQSFGQKYAIYALLTVVFLLLSLAFSNFIARLSIHLFILYHAVGALMALVQLWYLRSIHLLKQTRFQWVYRLLLHSLFIGIAVVKPEWFNFLLAMITLLIGCSLIPYLPITVRKWPIPLWITFLAPFQQNRKTLKNKKKFEEKPAVLKQTPLSLYIHLEHVNGGQFAHIDVGFEGKVYAYNNFDPDSWRLGRLVGDGVLVVAKEEDYLSFRRHHHSTAWVYHANLTPQQLNRVEDFFDDILSQTEPFTLTSARQSGHAVGKLSRWGRTDIYKFKPHSKYQTYFLLGMNCAQFVDDLITTTKLDVFTTFGLQTPGNFYHYLELQKRQHPQSFESWDVVQPHSFYQS</sequence>
<dbReference type="RefSeq" id="WP_102227681.1">
    <property type="nucleotide sequence ID" value="NZ_PNFY01000013.1"/>
</dbReference>
<evidence type="ECO:0000313" key="3">
    <source>
        <dbReference type="Proteomes" id="UP000235682"/>
    </source>
</evidence>
<comment type="caution">
    <text evidence="2">The sequence shown here is derived from an EMBL/GenBank/DDBJ whole genome shotgun (WGS) entry which is preliminary data.</text>
</comment>
<feature type="transmembrane region" description="Helical" evidence="1">
    <location>
        <begin position="127"/>
        <end position="144"/>
    </location>
</feature>
<evidence type="ECO:0000256" key="1">
    <source>
        <dbReference type="SAM" id="Phobius"/>
    </source>
</evidence>
<dbReference type="OrthoDB" id="1641596at2"/>
<protein>
    <recommendedName>
        <fullName evidence="4">DUF308 domain-containing protein</fullName>
    </recommendedName>
</protein>
<keyword evidence="3" id="KW-1185">Reference proteome</keyword>
<proteinExistence type="predicted"/>